<dbReference type="Proteomes" id="UP000761264">
    <property type="component" value="Unassembled WGS sequence"/>
</dbReference>
<dbReference type="Pfam" id="PF00534">
    <property type="entry name" value="Glycos_transf_1"/>
    <property type="match status" value="1"/>
</dbReference>
<dbReference type="PANTHER" id="PTHR12526:SF629">
    <property type="entry name" value="TEICHURONIC ACID BIOSYNTHESIS GLYCOSYLTRANSFERASE TUAH-RELATED"/>
    <property type="match status" value="1"/>
</dbReference>
<dbReference type="Gene3D" id="3.40.50.2000">
    <property type="entry name" value="Glycogen Phosphorylase B"/>
    <property type="match status" value="2"/>
</dbReference>
<feature type="domain" description="Glycosyl transferase family 1" evidence="3">
    <location>
        <begin position="200"/>
        <end position="360"/>
    </location>
</feature>
<accession>A0A967F0D9</accession>
<dbReference type="EMBL" id="JAAQPH010000016">
    <property type="protein sequence ID" value="NIA70749.1"/>
    <property type="molecule type" value="Genomic_DNA"/>
</dbReference>
<reference evidence="5" key="1">
    <citation type="submission" date="2020-03" db="EMBL/GenBank/DDBJ databases">
        <title>Genome of Pelagibius litoralis DSM 21314T.</title>
        <authorList>
            <person name="Wang G."/>
        </authorList>
    </citation>
    <scope>NUCLEOTIDE SEQUENCE</scope>
    <source>
        <strain evidence="5">DSM 21314</strain>
    </source>
</reference>
<gene>
    <name evidence="5" type="ORF">HBA54_19295</name>
</gene>
<dbReference type="SUPFAM" id="SSF53756">
    <property type="entry name" value="UDP-Glycosyltransferase/glycogen phosphorylase"/>
    <property type="match status" value="1"/>
</dbReference>
<dbReference type="Pfam" id="PF13439">
    <property type="entry name" value="Glyco_transf_4"/>
    <property type="match status" value="1"/>
</dbReference>
<proteinExistence type="predicted"/>
<evidence type="ECO:0000256" key="1">
    <source>
        <dbReference type="ARBA" id="ARBA00022676"/>
    </source>
</evidence>
<dbReference type="InterPro" id="IPR001296">
    <property type="entry name" value="Glyco_trans_1"/>
</dbReference>
<organism evidence="5 6">
    <name type="scientific">Pelagibius litoralis</name>
    <dbReference type="NCBI Taxonomy" id="374515"/>
    <lineage>
        <taxon>Bacteria</taxon>
        <taxon>Pseudomonadati</taxon>
        <taxon>Pseudomonadota</taxon>
        <taxon>Alphaproteobacteria</taxon>
        <taxon>Rhodospirillales</taxon>
        <taxon>Rhodovibrionaceae</taxon>
        <taxon>Pelagibius</taxon>
    </lineage>
</organism>
<dbReference type="InterPro" id="IPR028098">
    <property type="entry name" value="Glyco_trans_4-like_N"/>
</dbReference>
<evidence type="ECO:0000259" key="4">
    <source>
        <dbReference type="Pfam" id="PF13439"/>
    </source>
</evidence>
<protein>
    <submittedName>
        <fullName evidence="5">Glycosyltransferase family 4 protein</fullName>
    </submittedName>
</protein>
<keyword evidence="2" id="KW-0808">Transferase</keyword>
<keyword evidence="1" id="KW-0328">Glycosyltransferase</keyword>
<name>A0A967F0D9_9PROT</name>
<comment type="caution">
    <text evidence="5">The sequence shown here is derived from an EMBL/GenBank/DDBJ whole genome shotgun (WGS) entry which is preliminary data.</text>
</comment>
<feature type="domain" description="Glycosyltransferase subfamily 4-like N-terminal" evidence="4">
    <location>
        <begin position="37"/>
        <end position="175"/>
    </location>
</feature>
<sequence>MSVRCSISKSGNSGGKSVLHVSSAHRVSDGRISKKEATSLAGRGYRVTVLALCRATGAELNPDLGYIEHGEPCSRAWRFLFRLPWLAWFCARQRYDVYHLHDPELILLGLILKLLGRRVVYDAHESYPMVILDRDWIPRLLRPLLSIIWRRCEAFSAGRANLTVVAHDVLKDQFETGQTVVVKNYPIVPDYSLAEATAMSERPARVFYHGDLTQQRGLFSMVEAMAMLDDSTSISLHLAGSLTSNDAERVQRLNGSGRSRYLGWLDGPALAKELDNARAGLVLLHPTNNYLKIRPNKLYEYMAAGLPVIASDFPHWREIVEHYRCGILVDPLDVPAIAGAIEQILENPEEAAEMGRRGRQAVIERFNWQREGEKLVEAYQGMWVRA</sequence>
<dbReference type="RefSeq" id="WP_167227687.1">
    <property type="nucleotide sequence ID" value="NZ_JAAQPH010000016.1"/>
</dbReference>
<evidence type="ECO:0000259" key="3">
    <source>
        <dbReference type="Pfam" id="PF00534"/>
    </source>
</evidence>
<dbReference type="PANTHER" id="PTHR12526">
    <property type="entry name" value="GLYCOSYLTRANSFERASE"/>
    <property type="match status" value="1"/>
</dbReference>
<dbReference type="CDD" id="cd03794">
    <property type="entry name" value="GT4_WbuB-like"/>
    <property type="match status" value="1"/>
</dbReference>
<evidence type="ECO:0000313" key="5">
    <source>
        <dbReference type="EMBL" id="NIA70749.1"/>
    </source>
</evidence>
<evidence type="ECO:0000313" key="6">
    <source>
        <dbReference type="Proteomes" id="UP000761264"/>
    </source>
</evidence>
<evidence type="ECO:0000256" key="2">
    <source>
        <dbReference type="ARBA" id="ARBA00022679"/>
    </source>
</evidence>
<dbReference type="AlphaFoldDB" id="A0A967F0D9"/>
<keyword evidence="6" id="KW-1185">Reference proteome</keyword>
<dbReference type="GO" id="GO:0016757">
    <property type="term" value="F:glycosyltransferase activity"/>
    <property type="evidence" value="ECO:0007669"/>
    <property type="project" value="UniProtKB-KW"/>
</dbReference>